<evidence type="ECO:0000259" key="7">
    <source>
        <dbReference type="PROSITE" id="PS50850"/>
    </source>
</evidence>
<feature type="transmembrane region" description="Helical" evidence="6">
    <location>
        <begin position="108"/>
        <end position="126"/>
    </location>
</feature>
<keyword evidence="2" id="KW-0813">Transport</keyword>
<evidence type="ECO:0000256" key="5">
    <source>
        <dbReference type="ARBA" id="ARBA00023136"/>
    </source>
</evidence>
<dbReference type="RefSeq" id="WP_197553903.1">
    <property type="nucleotide sequence ID" value="NZ_CP063212.1"/>
</dbReference>
<dbReference type="Proteomes" id="UP000594961">
    <property type="component" value="Chromosome"/>
</dbReference>
<dbReference type="Gene3D" id="1.20.1250.20">
    <property type="entry name" value="MFS general substrate transporter like domains"/>
    <property type="match status" value="1"/>
</dbReference>
<feature type="transmembrane region" description="Helical" evidence="6">
    <location>
        <begin position="133"/>
        <end position="152"/>
    </location>
</feature>
<accession>A0A7M1R1H2</accession>
<feature type="transmembrane region" description="Helical" evidence="6">
    <location>
        <begin position="346"/>
        <end position="368"/>
    </location>
</feature>
<evidence type="ECO:0000256" key="1">
    <source>
        <dbReference type="ARBA" id="ARBA00004651"/>
    </source>
</evidence>
<dbReference type="PANTHER" id="PTHR42718">
    <property type="entry name" value="MAJOR FACILITATOR SUPERFAMILY MULTIDRUG TRANSPORTER MFSC"/>
    <property type="match status" value="1"/>
</dbReference>
<dbReference type="InterPro" id="IPR036259">
    <property type="entry name" value="MFS_trans_sf"/>
</dbReference>
<name>A0A7M1R1H2_9ACTO</name>
<dbReference type="AlphaFoldDB" id="A0A7M1R1H2"/>
<evidence type="ECO:0000256" key="6">
    <source>
        <dbReference type="SAM" id="Phobius"/>
    </source>
</evidence>
<feature type="transmembrane region" description="Helical" evidence="6">
    <location>
        <begin position="196"/>
        <end position="219"/>
    </location>
</feature>
<dbReference type="PANTHER" id="PTHR42718:SF9">
    <property type="entry name" value="MAJOR FACILITATOR SUPERFAMILY MULTIDRUG TRANSPORTER MFSC"/>
    <property type="match status" value="1"/>
</dbReference>
<feature type="transmembrane region" description="Helical" evidence="6">
    <location>
        <begin position="48"/>
        <end position="67"/>
    </location>
</feature>
<proteinExistence type="predicted"/>
<evidence type="ECO:0000313" key="9">
    <source>
        <dbReference type="Proteomes" id="UP000594961"/>
    </source>
</evidence>
<dbReference type="Pfam" id="PF07690">
    <property type="entry name" value="MFS_1"/>
    <property type="match status" value="1"/>
</dbReference>
<keyword evidence="3 6" id="KW-0812">Transmembrane</keyword>
<evidence type="ECO:0000313" key="8">
    <source>
        <dbReference type="EMBL" id="QOR48003.1"/>
    </source>
</evidence>
<dbReference type="PROSITE" id="PS50850">
    <property type="entry name" value="MFS"/>
    <property type="match status" value="1"/>
</dbReference>
<sequence>MEPSTSRWIVLGVVMFGVSLIVLDSTVVAVSIPAIIADLGLTLTQAQWVTSLYAVIFAALLLTSGTLGDRIGTKRVFLGGLGVFAVASLLAAMATSAALLLFARGLQGLGGALVLPSTLSTINATFRGKSRAAAFGLWGAVMAAMAAIGPLLGGWITQTFSWEWIFLINPPIAAMIFIVGLKVLPAGTREHVVIDWVGSFLSAAAMGTLVFGLIEATTFGWIRMKDDAVVGSWRWEAGWISPTLVAIVTGVLLLLVFIWVQVCRARAGKAVLLDLSLFRLATFSNGNITAMMVAVGEFGALFVLPLFLINVQGFGAIEAGWVLAALAIGAFFSGAAARHVAGMIGAAWTVVVGLVLEVVGIAVLAAMLRVGLSALVMAGVLVVYGLGVGLASAQVASVVLADVPIDRSGMGSATQSTFRQLGSSLGSAVAGSTLAASLAAVLPDKLATLGLPEKAASAITDVTVTSAGSAIGQLSEKAADPAAMHDLLAEAFTSATSTSLAAAAIALGIGLISALVLAQRERARARVVA</sequence>
<feature type="transmembrane region" description="Helical" evidence="6">
    <location>
        <begin position="9"/>
        <end position="36"/>
    </location>
</feature>
<evidence type="ECO:0000256" key="3">
    <source>
        <dbReference type="ARBA" id="ARBA00022692"/>
    </source>
</evidence>
<feature type="transmembrane region" description="Helical" evidence="6">
    <location>
        <begin position="314"/>
        <end position="334"/>
    </location>
</feature>
<gene>
    <name evidence="8" type="ORF">INS90_01480</name>
</gene>
<evidence type="ECO:0000256" key="4">
    <source>
        <dbReference type="ARBA" id="ARBA00022989"/>
    </source>
</evidence>
<feature type="transmembrane region" description="Helical" evidence="6">
    <location>
        <begin position="164"/>
        <end position="184"/>
    </location>
</feature>
<feature type="transmembrane region" description="Helical" evidence="6">
    <location>
        <begin position="288"/>
        <end position="308"/>
    </location>
</feature>
<dbReference type="SUPFAM" id="SSF103473">
    <property type="entry name" value="MFS general substrate transporter"/>
    <property type="match status" value="2"/>
</dbReference>
<keyword evidence="4 6" id="KW-1133">Transmembrane helix</keyword>
<dbReference type="PRINTS" id="PR01036">
    <property type="entry name" value="TCRTETB"/>
</dbReference>
<dbReference type="InterPro" id="IPR011701">
    <property type="entry name" value="MFS"/>
</dbReference>
<protein>
    <submittedName>
        <fullName evidence="8">MFS transporter</fullName>
    </submittedName>
</protein>
<reference evidence="8 9" key="1">
    <citation type="submission" date="2020-10" db="EMBL/GenBank/DDBJ databases">
        <title>Trueperella pecoris sp. nov. isolated from bovine and porcine specimens.</title>
        <authorList>
            <person name="Schoenecker L."/>
            <person name="Schnydrig P."/>
            <person name="Brodard I."/>
            <person name="Thomann A."/>
            <person name="Hemphill A."/>
            <person name="Rodriguez-Campos S."/>
            <person name="Perreten V."/>
            <person name="Jores J."/>
            <person name="Kittl S."/>
        </authorList>
    </citation>
    <scope>NUCLEOTIDE SEQUENCE [LARGE SCALE GENOMIC DNA]</scope>
    <source>
        <strain evidence="8 9">19OD0592</strain>
    </source>
</reference>
<feature type="transmembrane region" description="Helical" evidence="6">
    <location>
        <begin position="421"/>
        <end position="442"/>
    </location>
</feature>
<feature type="transmembrane region" description="Helical" evidence="6">
    <location>
        <begin position="76"/>
        <end position="102"/>
    </location>
</feature>
<dbReference type="GO" id="GO:0022857">
    <property type="term" value="F:transmembrane transporter activity"/>
    <property type="evidence" value="ECO:0007669"/>
    <property type="project" value="InterPro"/>
</dbReference>
<feature type="transmembrane region" description="Helical" evidence="6">
    <location>
        <begin position="500"/>
        <end position="518"/>
    </location>
</feature>
<dbReference type="InterPro" id="IPR020846">
    <property type="entry name" value="MFS_dom"/>
</dbReference>
<feature type="transmembrane region" description="Helical" evidence="6">
    <location>
        <begin position="239"/>
        <end position="260"/>
    </location>
</feature>
<evidence type="ECO:0000256" key="2">
    <source>
        <dbReference type="ARBA" id="ARBA00022448"/>
    </source>
</evidence>
<dbReference type="CDD" id="cd17321">
    <property type="entry name" value="MFS_MMR_MDR_like"/>
    <property type="match status" value="1"/>
</dbReference>
<feature type="transmembrane region" description="Helical" evidence="6">
    <location>
        <begin position="374"/>
        <end position="400"/>
    </location>
</feature>
<organism evidence="8 9">
    <name type="scientific">Trueperella pecoris</name>
    <dbReference type="NCBI Taxonomy" id="2733571"/>
    <lineage>
        <taxon>Bacteria</taxon>
        <taxon>Bacillati</taxon>
        <taxon>Actinomycetota</taxon>
        <taxon>Actinomycetes</taxon>
        <taxon>Actinomycetales</taxon>
        <taxon>Actinomycetaceae</taxon>
        <taxon>Trueperella</taxon>
    </lineage>
</organism>
<feature type="domain" description="Major facilitator superfamily (MFS) profile" evidence="7">
    <location>
        <begin position="10"/>
        <end position="522"/>
    </location>
</feature>
<dbReference type="Gene3D" id="1.20.1720.10">
    <property type="entry name" value="Multidrug resistance protein D"/>
    <property type="match status" value="1"/>
</dbReference>
<keyword evidence="5 6" id="KW-0472">Membrane</keyword>
<comment type="subcellular location">
    <subcellularLocation>
        <location evidence="1">Cell membrane</location>
        <topology evidence="1">Multi-pass membrane protein</topology>
    </subcellularLocation>
</comment>
<dbReference type="EMBL" id="CP063212">
    <property type="protein sequence ID" value="QOR48003.1"/>
    <property type="molecule type" value="Genomic_DNA"/>
</dbReference>
<dbReference type="GO" id="GO:0005886">
    <property type="term" value="C:plasma membrane"/>
    <property type="evidence" value="ECO:0007669"/>
    <property type="project" value="UniProtKB-SubCell"/>
</dbReference>